<feature type="compositionally biased region" description="Basic and acidic residues" evidence="1">
    <location>
        <begin position="440"/>
        <end position="451"/>
    </location>
</feature>
<dbReference type="InterPro" id="IPR051485">
    <property type="entry name" value="SR-CTD_assoc_factor"/>
</dbReference>
<feature type="compositionally biased region" description="Basic and acidic residues" evidence="1">
    <location>
        <begin position="384"/>
        <end position="401"/>
    </location>
</feature>
<dbReference type="WBParaSite" id="SBAD_0000663001-mRNA-1">
    <property type="protein sequence ID" value="SBAD_0000663001-mRNA-1"/>
    <property type="gene ID" value="SBAD_0000663001"/>
</dbReference>
<dbReference type="PANTHER" id="PTHR23140:SF4">
    <property type="entry name" value="PROTEIN CBR-NRD-1"/>
    <property type="match status" value="1"/>
</dbReference>
<dbReference type="SUPFAM" id="SSF54928">
    <property type="entry name" value="RNA-binding domain, RBD"/>
    <property type="match status" value="1"/>
</dbReference>
<feature type="compositionally biased region" description="Basic and acidic residues" evidence="1">
    <location>
        <begin position="412"/>
        <end position="428"/>
    </location>
</feature>
<sequence length="461" mass="50468">MQTHRSGLVTLTLSDTLTMTKIWMKEGVPALNIRAASDSAQRKEIATNVPESDLVPGLAPDRNRELVDTVDLDPMNLIPPRGCAYVVMPDRRSAFKVLDRLRDMRIQNRQIKMAWAPGKGVKEDFKDMWDAEIGVTYIPWDKLPTEFSPLLDGGIIDADSLPPHLMDKYKEALERNIKDEAKAVSAPPAPPAMPAAPPFAPFPPMPGVFPPVLPPVSMFGGMPPPPAVTQLAADSSSPAPPFGGMRGAGMNYMNHMGGPPSQPVSSAMPQFPPVQPRSPYPPMMQPPHSTSMGGNGRAAGIWTPDSANSVTSEHSFLQDAGYSSRFSKPPLLGPRFPMERPDAVAGPGSLSAGFNRFQPPVNRARFSSPDMHELPPPDMYRGGPNRDEDSKGELEAFTPERRQRRTRWSSTSKDRSAESNDESLHFNDSEALNTSIAPENCDKHADDDQMHDYSPPESFSR</sequence>
<name>A0A183IRY6_9BILA</name>
<proteinExistence type="predicted"/>
<dbReference type="AlphaFoldDB" id="A0A183IRY6"/>
<reference evidence="2 3" key="2">
    <citation type="submission" date="2018-11" db="EMBL/GenBank/DDBJ databases">
        <authorList>
            <consortium name="Pathogen Informatics"/>
        </authorList>
    </citation>
    <scope>NUCLEOTIDE SEQUENCE [LARGE SCALE GENOMIC DNA]</scope>
</reference>
<evidence type="ECO:0000313" key="2">
    <source>
        <dbReference type="EMBL" id="VDP09894.1"/>
    </source>
</evidence>
<dbReference type="Proteomes" id="UP000270296">
    <property type="component" value="Unassembled WGS sequence"/>
</dbReference>
<dbReference type="EMBL" id="UZAM01009705">
    <property type="protein sequence ID" value="VDP09894.1"/>
    <property type="molecule type" value="Genomic_DNA"/>
</dbReference>
<dbReference type="GO" id="GO:0005634">
    <property type="term" value="C:nucleus"/>
    <property type="evidence" value="ECO:0007669"/>
    <property type="project" value="TreeGrafter"/>
</dbReference>
<evidence type="ECO:0000313" key="3">
    <source>
        <dbReference type="Proteomes" id="UP000270296"/>
    </source>
</evidence>
<evidence type="ECO:0000313" key="4">
    <source>
        <dbReference type="WBParaSite" id="SBAD_0000663001-mRNA-1"/>
    </source>
</evidence>
<dbReference type="InterPro" id="IPR035979">
    <property type="entry name" value="RBD_domain_sf"/>
</dbReference>
<accession>A0A183IRY6</accession>
<dbReference type="PANTHER" id="PTHR23140">
    <property type="entry name" value="RNA PROCESSING PROTEIN LD23810P"/>
    <property type="match status" value="1"/>
</dbReference>
<gene>
    <name evidence="2" type="ORF">SBAD_LOCUS6383</name>
</gene>
<protein>
    <submittedName>
        <fullName evidence="4">CID domain-containing protein</fullName>
    </submittedName>
</protein>
<evidence type="ECO:0000256" key="1">
    <source>
        <dbReference type="SAM" id="MobiDB-lite"/>
    </source>
</evidence>
<dbReference type="GO" id="GO:0003723">
    <property type="term" value="F:RNA binding"/>
    <property type="evidence" value="ECO:0007669"/>
    <property type="project" value="TreeGrafter"/>
</dbReference>
<feature type="region of interest" description="Disordered" evidence="1">
    <location>
        <begin position="333"/>
        <end position="461"/>
    </location>
</feature>
<dbReference type="OrthoDB" id="79367at2759"/>
<reference evidence="4" key="1">
    <citation type="submission" date="2016-06" db="UniProtKB">
        <authorList>
            <consortium name="WormBaseParasite"/>
        </authorList>
    </citation>
    <scope>IDENTIFICATION</scope>
</reference>
<organism evidence="4">
    <name type="scientific">Soboliphyme baturini</name>
    <dbReference type="NCBI Taxonomy" id="241478"/>
    <lineage>
        <taxon>Eukaryota</taxon>
        <taxon>Metazoa</taxon>
        <taxon>Ecdysozoa</taxon>
        <taxon>Nematoda</taxon>
        <taxon>Enoplea</taxon>
        <taxon>Dorylaimia</taxon>
        <taxon>Dioctophymatida</taxon>
        <taxon>Dioctophymatoidea</taxon>
        <taxon>Soboliphymatidae</taxon>
        <taxon>Soboliphyme</taxon>
    </lineage>
</organism>
<keyword evidence="3" id="KW-1185">Reference proteome</keyword>